<proteinExistence type="predicted"/>
<evidence type="ECO:0000313" key="3">
    <source>
        <dbReference type="Proteomes" id="UP000317318"/>
    </source>
</evidence>
<reference evidence="2 3" key="1">
    <citation type="submission" date="2019-02" db="EMBL/GenBank/DDBJ databases">
        <title>Deep-cultivation of Planctomycetes and their phenomic and genomic characterization uncovers novel biology.</title>
        <authorList>
            <person name="Wiegand S."/>
            <person name="Jogler M."/>
            <person name="Boedeker C."/>
            <person name="Pinto D."/>
            <person name="Vollmers J."/>
            <person name="Rivas-Marin E."/>
            <person name="Kohn T."/>
            <person name="Peeters S.H."/>
            <person name="Heuer A."/>
            <person name="Rast P."/>
            <person name="Oberbeckmann S."/>
            <person name="Bunk B."/>
            <person name="Jeske O."/>
            <person name="Meyerdierks A."/>
            <person name="Storesund J.E."/>
            <person name="Kallscheuer N."/>
            <person name="Luecker S."/>
            <person name="Lage O.M."/>
            <person name="Pohl T."/>
            <person name="Merkel B.J."/>
            <person name="Hornburger P."/>
            <person name="Mueller R.-W."/>
            <person name="Bruemmer F."/>
            <person name="Labrenz M."/>
            <person name="Spormann A.M."/>
            <person name="Op den Camp H."/>
            <person name="Overmann J."/>
            <person name="Amann R."/>
            <person name="Jetten M.S.M."/>
            <person name="Mascher T."/>
            <person name="Medema M.H."/>
            <person name="Devos D.P."/>
            <person name="Kaster A.-K."/>
            <person name="Ovreas L."/>
            <person name="Rohde M."/>
            <person name="Galperin M.Y."/>
            <person name="Jogler C."/>
        </authorList>
    </citation>
    <scope>NUCLEOTIDE SEQUENCE [LARGE SCALE GENOMIC DNA]</scope>
    <source>
        <strain evidence="2 3">Pan189</strain>
    </source>
</reference>
<dbReference type="Proteomes" id="UP000317318">
    <property type="component" value="Chromosome"/>
</dbReference>
<dbReference type="RefSeq" id="WP_145364732.1">
    <property type="nucleotide sequence ID" value="NZ_CP036268.1"/>
</dbReference>
<dbReference type="EMBL" id="CP036268">
    <property type="protein sequence ID" value="QDT38643.1"/>
    <property type="molecule type" value="Genomic_DNA"/>
</dbReference>
<dbReference type="InterPro" id="IPR036390">
    <property type="entry name" value="WH_DNA-bd_sf"/>
</dbReference>
<dbReference type="Gene3D" id="1.10.10.10">
    <property type="entry name" value="Winged helix-like DNA-binding domain superfamily/Winged helix DNA-binding domain"/>
    <property type="match status" value="2"/>
</dbReference>
<dbReference type="Pfam" id="PF04337">
    <property type="entry name" value="DUF480"/>
    <property type="match status" value="1"/>
</dbReference>
<evidence type="ECO:0000256" key="1">
    <source>
        <dbReference type="SAM" id="Coils"/>
    </source>
</evidence>
<dbReference type="InterPro" id="IPR036388">
    <property type="entry name" value="WH-like_DNA-bd_sf"/>
</dbReference>
<dbReference type="PANTHER" id="PTHR38768:SF1">
    <property type="entry name" value="UPF0502 PROTEIN YCEH"/>
    <property type="match status" value="1"/>
</dbReference>
<dbReference type="PANTHER" id="PTHR38768">
    <property type="entry name" value="UPF0502 PROTEIN YCEH"/>
    <property type="match status" value="1"/>
</dbReference>
<dbReference type="OrthoDB" id="9784785at2"/>
<accession>A0A517R491</accession>
<dbReference type="KEGG" id="svp:Pan189_30380"/>
<sequence>MSAGDEQIDPFHGELNRVQRRILGTLSEKAFTTPAQYPLTPKALLTGCNQTSNRSPVTNYGEDQVQTALDELQENGLLAVVHTESGRTERYRHYLRKRFPLSEPQLAILTELLLRGRQTVGELRARAARMVPIEGLGELRTELQGMIDLGYVRSSGPLERRGVEVDHALYTASERATSSMDTLSGDVDEAASVENGASPSPDSNADLDQLRTDIEKVNRRVELLVEEFESLSREFGRLRDSLGG</sequence>
<evidence type="ECO:0008006" key="4">
    <source>
        <dbReference type="Google" id="ProtNLM"/>
    </source>
</evidence>
<dbReference type="AlphaFoldDB" id="A0A517R491"/>
<feature type="coiled-coil region" evidence="1">
    <location>
        <begin position="207"/>
        <end position="234"/>
    </location>
</feature>
<dbReference type="InterPro" id="IPR007432">
    <property type="entry name" value="DUF480"/>
</dbReference>
<evidence type="ECO:0000313" key="2">
    <source>
        <dbReference type="EMBL" id="QDT38643.1"/>
    </source>
</evidence>
<dbReference type="SUPFAM" id="SSF46785">
    <property type="entry name" value="Winged helix' DNA-binding domain"/>
    <property type="match status" value="2"/>
</dbReference>
<gene>
    <name evidence="2" type="ORF">Pan189_30380</name>
</gene>
<keyword evidence="3" id="KW-1185">Reference proteome</keyword>
<protein>
    <recommendedName>
        <fullName evidence="4">DUF480 domain-containing protein</fullName>
    </recommendedName>
</protein>
<keyword evidence="1" id="KW-0175">Coiled coil</keyword>
<name>A0A517R491_9PLAN</name>
<organism evidence="2 3">
    <name type="scientific">Stratiformator vulcanicus</name>
    <dbReference type="NCBI Taxonomy" id="2527980"/>
    <lineage>
        <taxon>Bacteria</taxon>
        <taxon>Pseudomonadati</taxon>
        <taxon>Planctomycetota</taxon>
        <taxon>Planctomycetia</taxon>
        <taxon>Planctomycetales</taxon>
        <taxon>Planctomycetaceae</taxon>
        <taxon>Stratiformator</taxon>
    </lineage>
</organism>